<dbReference type="InterPro" id="IPR004303">
    <property type="entry name" value="PAD"/>
</dbReference>
<feature type="domain" description="Protein-arginine deiminase C-terminal" evidence="1">
    <location>
        <begin position="103"/>
        <end position="465"/>
    </location>
</feature>
<sequence length="466" mass="50192">MEVQVARGGVVLPNVDDDDLRCGTTPACNDSTDEVVNGSRDADDLTTVRLPYRAAVDVRGPAHLFVKRGDGWKLVRPGEKVHGTLGVEATAVTPDRIELTIGKKVVPLRVAPLRTHHHLQKAQEVLVTDDLAAPTESEGVVGELLKLRRAAKPAFLQRLDEASPVAVRHVKMADIWTQDVLEPAYAVAGDRRMRIMIHTPLAAGIVLRGPDIGAVQVHGPGSSVDAGGNIETIPPYRGRPEGRVVMGNRPDELPNAGLRALLGDPLLLDTSWLANAHVDEFVQFLPKPGGWRIAVADPLAGLELLRALPGDTKLVDGFRPGEPILLDWAKLRFVRESPTVAETLANHTGANEVVAQRIEENLAVLRKETGVTDVVRVPALFEHIPKVEQSIAHAGMGGLLPTAVNGIVLDRNRYLAPDPHNPVFRSAITAAYAKAGYAVDFVDHWRTHHLAGGGGLHCATNALRAM</sequence>
<dbReference type="Proteomes" id="UP000063699">
    <property type="component" value="Chromosome"/>
</dbReference>
<proteinExistence type="predicted"/>
<dbReference type="InterPro" id="IPR013530">
    <property type="entry name" value="PAD_C"/>
</dbReference>
<reference evidence="2 3" key="1">
    <citation type="submission" date="2015-07" db="EMBL/GenBank/DDBJ databases">
        <title>Genome sequencing of Kibdelosporangium phytohabitans.</title>
        <authorList>
            <person name="Qin S."/>
            <person name="Xing K."/>
        </authorList>
    </citation>
    <scope>NUCLEOTIDE SEQUENCE [LARGE SCALE GENOMIC DNA]</scope>
    <source>
        <strain evidence="2 3">KLBMP1111</strain>
    </source>
</reference>
<gene>
    <name evidence="2" type="ORF">AOZ06_03825</name>
</gene>
<evidence type="ECO:0000259" key="1">
    <source>
        <dbReference type="Pfam" id="PF03068"/>
    </source>
</evidence>
<dbReference type="EMBL" id="CP012752">
    <property type="protein sequence ID" value="ALG06166.1"/>
    <property type="molecule type" value="Genomic_DNA"/>
</dbReference>
<organism evidence="2 3">
    <name type="scientific">Kibdelosporangium phytohabitans</name>
    <dbReference type="NCBI Taxonomy" id="860235"/>
    <lineage>
        <taxon>Bacteria</taxon>
        <taxon>Bacillati</taxon>
        <taxon>Actinomycetota</taxon>
        <taxon>Actinomycetes</taxon>
        <taxon>Pseudonocardiales</taxon>
        <taxon>Pseudonocardiaceae</taxon>
        <taxon>Kibdelosporangium</taxon>
    </lineage>
</organism>
<dbReference type="KEGG" id="kphy:AOZ06_03825"/>
<accession>A0A0N9HSN4</accession>
<dbReference type="GO" id="GO:0005509">
    <property type="term" value="F:calcium ion binding"/>
    <property type="evidence" value="ECO:0007669"/>
    <property type="project" value="InterPro"/>
</dbReference>
<dbReference type="PANTHER" id="PTHR10837:SF8">
    <property type="entry name" value="PROTEIN-ARGININE DEIMINASE"/>
    <property type="match status" value="1"/>
</dbReference>
<dbReference type="AlphaFoldDB" id="A0A0N9HSN4"/>
<dbReference type="STRING" id="860235.AOZ06_03825"/>
<dbReference type="SUPFAM" id="SSF55909">
    <property type="entry name" value="Pentein"/>
    <property type="match status" value="1"/>
</dbReference>
<dbReference type="Gene3D" id="3.75.10.10">
    <property type="entry name" value="L-arginine/glycine Amidinotransferase, Chain A"/>
    <property type="match status" value="1"/>
</dbReference>
<protein>
    <recommendedName>
        <fullName evidence="1">Protein-arginine deiminase C-terminal domain-containing protein</fullName>
    </recommendedName>
</protein>
<dbReference type="Pfam" id="PF03068">
    <property type="entry name" value="PAD"/>
    <property type="match status" value="1"/>
</dbReference>
<dbReference type="GO" id="GO:0005737">
    <property type="term" value="C:cytoplasm"/>
    <property type="evidence" value="ECO:0007669"/>
    <property type="project" value="InterPro"/>
</dbReference>
<dbReference type="PANTHER" id="PTHR10837">
    <property type="entry name" value="PEPTIDYLARGININE DEIMINASE"/>
    <property type="match status" value="1"/>
</dbReference>
<keyword evidence="3" id="KW-1185">Reference proteome</keyword>
<evidence type="ECO:0000313" key="3">
    <source>
        <dbReference type="Proteomes" id="UP000063699"/>
    </source>
</evidence>
<dbReference type="GO" id="GO:0004668">
    <property type="term" value="F:protein-arginine deiminase activity"/>
    <property type="evidence" value="ECO:0007669"/>
    <property type="project" value="InterPro"/>
</dbReference>
<name>A0A0N9HSN4_9PSEU</name>
<evidence type="ECO:0000313" key="2">
    <source>
        <dbReference type="EMBL" id="ALG06166.1"/>
    </source>
</evidence>